<dbReference type="RefSeq" id="WP_132689381.1">
    <property type="nucleotide sequence ID" value="NZ_SKBU01000009.1"/>
</dbReference>
<feature type="domain" description="GFO/IDH/MocA-like oxidoreductase" evidence="2">
    <location>
        <begin position="132"/>
        <end position="240"/>
    </location>
</feature>
<proteinExistence type="predicted"/>
<dbReference type="SUPFAM" id="SSF51735">
    <property type="entry name" value="NAD(P)-binding Rossmann-fold domains"/>
    <property type="match status" value="1"/>
</dbReference>
<dbReference type="SUPFAM" id="SSF55347">
    <property type="entry name" value="Glyceraldehyde-3-phosphate dehydrogenase-like, C-terminal domain"/>
    <property type="match status" value="1"/>
</dbReference>
<dbReference type="AlphaFoldDB" id="A0A4V2NWV6"/>
<gene>
    <name evidence="3" type="ORF">E0L93_05060</name>
</gene>
<evidence type="ECO:0000313" key="3">
    <source>
        <dbReference type="EMBL" id="TCJ18872.1"/>
    </source>
</evidence>
<dbReference type="PANTHER" id="PTHR43377">
    <property type="entry name" value="BILIVERDIN REDUCTASE A"/>
    <property type="match status" value="1"/>
</dbReference>
<dbReference type="Proteomes" id="UP000295244">
    <property type="component" value="Unassembled WGS sequence"/>
</dbReference>
<feature type="domain" description="Gfo/Idh/MocA-like oxidoreductase N-terminal" evidence="1">
    <location>
        <begin position="5"/>
        <end position="123"/>
    </location>
</feature>
<dbReference type="EMBL" id="SKBU01000009">
    <property type="protein sequence ID" value="TCJ18872.1"/>
    <property type="molecule type" value="Genomic_DNA"/>
</dbReference>
<sequence length="346" mass="38422">MSALEVGVVGLGYWGPNLLRSLSRVSQLKVRYACDLDDEKRAKLAHSYPQTRFTGNFQELLDDRDLGAVVVASPAPTHADLARRALLANKDVFVEKPLALAASDAEELVELASERDRVLMTGHLLEYHPAVTRLKETIEAGELGEIFYVYTHRLNLGVIRRNENALWSLAPHDLSLITYLLGQEPVEVRAVGHSYLGGEVEDVVFGTLRFADGKLAHLHVSWLDPHKERKITVVGSKKMAVFDDMARDGKLKIYDKGAEAPEYRSYGEYLNLRFGDIVMPYVPNDEPLRLECEHFAECLAERKQPRSDGHSGLRVVRALEALQHSLSAGGQAVSLQSTLLARESGG</sequence>
<dbReference type="InterPro" id="IPR051450">
    <property type="entry name" value="Gfo/Idh/MocA_Oxidoreductases"/>
</dbReference>
<protein>
    <submittedName>
        <fullName evidence="3">Gfo/Idh/MocA family oxidoreductase</fullName>
    </submittedName>
</protein>
<comment type="caution">
    <text evidence="3">The sequence shown here is derived from an EMBL/GenBank/DDBJ whole genome shotgun (WGS) entry which is preliminary data.</text>
</comment>
<accession>A0A4V2NWV6</accession>
<reference evidence="3 4" key="1">
    <citation type="submission" date="2019-03" db="EMBL/GenBank/DDBJ databases">
        <title>Whole genome sequence of a novel Rubrobacter taiwanensis strain, isolated from Yellowstone National Park.</title>
        <authorList>
            <person name="Freed S."/>
            <person name="Ramaley R.F."/>
            <person name="Kyndt J.A."/>
        </authorList>
    </citation>
    <scope>NUCLEOTIDE SEQUENCE [LARGE SCALE GENOMIC DNA]</scope>
    <source>
        <strain evidence="3 4">Yellowstone</strain>
    </source>
</reference>
<keyword evidence="4" id="KW-1185">Reference proteome</keyword>
<dbReference type="Pfam" id="PF01408">
    <property type="entry name" value="GFO_IDH_MocA"/>
    <property type="match status" value="1"/>
</dbReference>
<dbReference type="Gene3D" id="3.40.50.720">
    <property type="entry name" value="NAD(P)-binding Rossmann-like Domain"/>
    <property type="match status" value="1"/>
</dbReference>
<dbReference type="PANTHER" id="PTHR43377:SF6">
    <property type="entry name" value="GFO_IDH_MOCA-LIKE OXIDOREDUCTASE N-TERMINAL DOMAIN-CONTAINING PROTEIN"/>
    <property type="match status" value="1"/>
</dbReference>
<name>A0A4V2NWV6_9ACTN</name>
<dbReference type="Gene3D" id="3.30.360.10">
    <property type="entry name" value="Dihydrodipicolinate Reductase, domain 2"/>
    <property type="match status" value="1"/>
</dbReference>
<organism evidence="3 4">
    <name type="scientific">Rubrobacter taiwanensis</name>
    <dbReference type="NCBI Taxonomy" id="185139"/>
    <lineage>
        <taxon>Bacteria</taxon>
        <taxon>Bacillati</taxon>
        <taxon>Actinomycetota</taxon>
        <taxon>Rubrobacteria</taxon>
        <taxon>Rubrobacterales</taxon>
        <taxon>Rubrobacteraceae</taxon>
        <taxon>Rubrobacter</taxon>
    </lineage>
</organism>
<dbReference type="InterPro" id="IPR055170">
    <property type="entry name" value="GFO_IDH_MocA-like_dom"/>
</dbReference>
<dbReference type="Pfam" id="PF22725">
    <property type="entry name" value="GFO_IDH_MocA_C3"/>
    <property type="match status" value="1"/>
</dbReference>
<evidence type="ECO:0000259" key="1">
    <source>
        <dbReference type="Pfam" id="PF01408"/>
    </source>
</evidence>
<dbReference type="InterPro" id="IPR036291">
    <property type="entry name" value="NAD(P)-bd_dom_sf"/>
</dbReference>
<dbReference type="GO" id="GO:0000166">
    <property type="term" value="F:nucleotide binding"/>
    <property type="evidence" value="ECO:0007669"/>
    <property type="project" value="InterPro"/>
</dbReference>
<evidence type="ECO:0000259" key="2">
    <source>
        <dbReference type="Pfam" id="PF22725"/>
    </source>
</evidence>
<dbReference type="OrthoDB" id="179913at2"/>
<evidence type="ECO:0000313" key="4">
    <source>
        <dbReference type="Proteomes" id="UP000295244"/>
    </source>
</evidence>
<dbReference type="InterPro" id="IPR000683">
    <property type="entry name" value="Gfo/Idh/MocA-like_OxRdtase_N"/>
</dbReference>